<evidence type="ECO:0000313" key="2">
    <source>
        <dbReference type="RefSeq" id="XP_014670990.1"/>
    </source>
</evidence>
<gene>
    <name evidence="2" type="primary">LOC106811783</name>
</gene>
<dbReference type="InterPro" id="IPR029058">
    <property type="entry name" value="AB_hydrolase_fold"/>
</dbReference>
<dbReference type="RefSeq" id="XP_014670990.1">
    <property type="nucleotide sequence ID" value="XM_014815504.1"/>
</dbReference>
<proteinExistence type="predicted"/>
<dbReference type="PANTHER" id="PTHR42972">
    <property type="entry name" value="TOL-PAL SYSTEM PROTEIN TOLB"/>
    <property type="match status" value="1"/>
</dbReference>
<dbReference type="PANTHER" id="PTHR42972:SF8">
    <property type="entry name" value="POLYHYDROXYBUTYRATE DEPOLYMERASE"/>
    <property type="match status" value="1"/>
</dbReference>
<sequence>MAQQMLISHSSYVTGAAVIAAGPYFCAGGSLEISRDACVANASKIDAMQLVDMTFALGDMEHIDNPEHLEKAKVFLLAGKHDERVNPEVVKKTQEFYEFFLPAENVKAEYEIAAGHGIPTESHGCECRESRRPLLNNCGYNTAYALLSHIYGHLEKPSSDVELKGEFIEFDQREYFDDSNVAISMSGFGAGYVPSACRDQSGAACGVLVQMESLSYQN</sequence>
<organism evidence="1 2">
    <name type="scientific">Priapulus caudatus</name>
    <name type="common">Priapulid worm</name>
    <dbReference type="NCBI Taxonomy" id="37621"/>
    <lineage>
        <taxon>Eukaryota</taxon>
        <taxon>Metazoa</taxon>
        <taxon>Ecdysozoa</taxon>
        <taxon>Scalidophora</taxon>
        <taxon>Priapulida</taxon>
        <taxon>Priapulimorpha</taxon>
        <taxon>Priapulimorphida</taxon>
        <taxon>Priapulidae</taxon>
        <taxon>Priapulus</taxon>
    </lineage>
</organism>
<name>A0ABM1EFL9_PRICU</name>
<reference evidence="2" key="1">
    <citation type="submission" date="2025-08" db="UniProtKB">
        <authorList>
            <consortium name="RefSeq"/>
        </authorList>
    </citation>
    <scope>IDENTIFICATION</scope>
</reference>
<dbReference type="Proteomes" id="UP000695022">
    <property type="component" value="Unplaced"/>
</dbReference>
<dbReference type="GeneID" id="106811783"/>
<evidence type="ECO:0000313" key="1">
    <source>
        <dbReference type="Proteomes" id="UP000695022"/>
    </source>
</evidence>
<protein>
    <submittedName>
        <fullName evidence="2">Uncharacterized protein LOC106811783</fullName>
    </submittedName>
</protein>
<keyword evidence="1" id="KW-1185">Reference proteome</keyword>
<dbReference type="SUPFAM" id="SSF53474">
    <property type="entry name" value="alpha/beta-Hydrolases"/>
    <property type="match status" value="1"/>
</dbReference>
<accession>A0ABM1EFL9</accession>